<organism evidence="8 9">
    <name type="scientific">Azospirillum rugosum</name>
    <dbReference type="NCBI Taxonomy" id="416170"/>
    <lineage>
        <taxon>Bacteria</taxon>
        <taxon>Pseudomonadati</taxon>
        <taxon>Pseudomonadota</taxon>
        <taxon>Alphaproteobacteria</taxon>
        <taxon>Rhodospirillales</taxon>
        <taxon>Azospirillaceae</taxon>
        <taxon>Azospirillum</taxon>
    </lineage>
</organism>
<evidence type="ECO:0000256" key="1">
    <source>
        <dbReference type="ARBA" id="ARBA00022598"/>
    </source>
</evidence>
<dbReference type="CDD" id="cd01992">
    <property type="entry name" value="TilS_N"/>
    <property type="match status" value="1"/>
</dbReference>
<dbReference type="HAMAP" id="MF_01161">
    <property type="entry name" value="tRNA_Ile_lys_synt"/>
    <property type="match status" value="1"/>
</dbReference>
<comment type="similarity">
    <text evidence="6">Belongs to the tRNA(Ile)-lysidine synthase family.</text>
</comment>
<accession>A0ABS4SH50</accession>
<dbReference type="NCBIfam" id="TIGR02432">
    <property type="entry name" value="lysidine_TilS_N"/>
    <property type="match status" value="1"/>
</dbReference>
<dbReference type="InterPro" id="IPR011063">
    <property type="entry name" value="TilS/TtcA_N"/>
</dbReference>
<feature type="binding site" evidence="6">
    <location>
        <begin position="36"/>
        <end position="41"/>
    </location>
    <ligand>
        <name>ATP</name>
        <dbReference type="ChEBI" id="CHEBI:30616"/>
    </ligand>
</feature>
<dbReference type="PANTHER" id="PTHR43033">
    <property type="entry name" value="TRNA(ILE)-LYSIDINE SYNTHASE-RELATED"/>
    <property type="match status" value="1"/>
</dbReference>
<keyword evidence="2 6" id="KW-0819">tRNA processing</keyword>
<gene>
    <name evidence="6" type="primary">tilS</name>
    <name evidence="8" type="ORF">J2851_001660</name>
</gene>
<keyword evidence="1 6" id="KW-0436">Ligase</keyword>
<keyword evidence="6" id="KW-0963">Cytoplasm</keyword>
<protein>
    <recommendedName>
        <fullName evidence="6">tRNA(Ile)-lysidine synthase</fullName>
        <ecNumber evidence="6">6.3.4.19</ecNumber>
    </recommendedName>
    <alternativeName>
        <fullName evidence="6">tRNA(Ile)-2-lysyl-cytidine synthase</fullName>
    </alternativeName>
    <alternativeName>
        <fullName evidence="6">tRNA(Ile)-lysidine synthetase</fullName>
    </alternativeName>
</protein>
<evidence type="ECO:0000259" key="7">
    <source>
        <dbReference type="Pfam" id="PF01171"/>
    </source>
</evidence>
<keyword evidence="3 6" id="KW-0547">Nucleotide-binding</keyword>
<sequence>MPAARDPSPVTLDEFAARMARLGGFESAPRLAVGVSGGADSLALALLAHDWARGQGGSVLGLTVDHGLRPESADEAARVGHWLASRGIAHAVLRWEGDKPKTGIQAAARAARHQLLAERCRAEGILHLALAHHRDDQAETVLLRLARGSGVDGLAGMAPVRAAGPVRVIRPLLDLPHDRLVATCRAQGQDWIEDPSNRNPAFARARLRAATDALSAEGLDAERLADTARRAARARAALEAGAASLLAGAAAIYPEGWIRLDPRPLLEAPEELGLRALVRCLLVVGGAPYPPKAEAVERLFAEVMRGLEVGRTLGGCRILPRREQLVIAREPAAATERSAIRPGETLWWDRRFTVRLRPEGEGAFTVARLGDEGWALALALDPESDAFGLPQPARASLPALWDAHGLAAVPGLGIFRKESSVSAEVFFTPPVPLAGPAFPVVSAGGGII</sequence>
<dbReference type="Proteomes" id="UP000781958">
    <property type="component" value="Unassembled WGS sequence"/>
</dbReference>
<evidence type="ECO:0000256" key="2">
    <source>
        <dbReference type="ARBA" id="ARBA00022694"/>
    </source>
</evidence>
<dbReference type="EMBL" id="JAGINP010000005">
    <property type="protein sequence ID" value="MBP2291899.1"/>
    <property type="molecule type" value="Genomic_DNA"/>
</dbReference>
<comment type="caution">
    <text evidence="8">The sequence shown here is derived from an EMBL/GenBank/DDBJ whole genome shotgun (WGS) entry which is preliminary data.</text>
</comment>
<comment type="domain">
    <text evidence="6">The N-terminal region contains the highly conserved SGGXDS motif, predicted to be a P-loop motif involved in ATP binding.</text>
</comment>
<dbReference type="Gene3D" id="3.40.50.620">
    <property type="entry name" value="HUPs"/>
    <property type="match status" value="1"/>
</dbReference>
<name>A0ABS4SH50_9PROT</name>
<dbReference type="PANTHER" id="PTHR43033:SF5">
    <property type="entry name" value="TRNA(ILE)-LYSIDINE SYNTHETASE"/>
    <property type="match status" value="1"/>
</dbReference>
<proteinExistence type="inferred from homology"/>
<comment type="catalytic activity">
    <reaction evidence="5 6">
        <text>cytidine(34) in tRNA(Ile2) + L-lysine + ATP = lysidine(34) in tRNA(Ile2) + AMP + diphosphate + H(+)</text>
        <dbReference type="Rhea" id="RHEA:43744"/>
        <dbReference type="Rhea" id="RHEA-COMP:10625"/>
        <dbReference type="Rhea" id="RHEA-COMP:10670"/>
        <dbReference type="ChEBI" id="CHEBI:15378"/>
        <dbReference type="ChEBI" id="CHEBI:30616"/>
        <dbReference type="ChEBI" id="CHEBI:32551"/>
        <dbReference type="ChEBI" id="CHEBI:33019"/>
        <dbReference type="ChEBI" id="CHEBI:82748"/>
        <dbReference type="ChEBI" id="CHEBI:83665"/>
        <dbReference type="ChEBI" id="CHEBI:456215"/>
        <dbReference type="EC" id="6.3.4.19"/>
    </reaction>
</comment>
<evidence type="ECO:0000256" key="3">
    <source>
        <dbReference type="ARBA" id="ARBA00022741"/>
    </source>
</evidence>
<evidence type="ECO:0000313" key="9">
    <source>
        <dbReference type="Proteomes" id="UP000781958"/>
    </source>
</evidence>
<reference evidence="8 9" key="1">
    <citation type="submission" date="2021-03" db="EMBL/GenBank/DDBJ databases">
        <title>Genomic Encyclopedia of Type Strains, Phase III (KMG-III): the genomes of soil and plant-associated and newly described type strains.</title>
        <authorList>
            <person name="Whitman W."/>
        </authorList>
    </citation>
    <scope>NUCLEOTIDE SEQUENCE [LARGE SCALE GENOMIC DNA]</scope>
    <source>
        <strain evidence="8 9">IMMIB AFH-6</strain>
    </source>
</reference>
<evidence type="ECO:0000256" key="6">
    <source>
        <dbReference type="HAMAP-Rule" id="MF_01161"/>
    </source>
</evidence>
<evidence type="ECO:0000256" key="4">
    <source>
        <dbReference type="ARBA" id="ARBA00022840"/>
    </source>
</evidence>
<keyword evidence="9" id="KW-1185">Reference proteome</keyword>
<dbReference type="InterPro" id="IPR014729">
    <property type="entry name" value="Rossmann-like_a/b/a_fold"/>
</dbReference>
<comment type="subcellular location">
    <subcellularLocation>
        <location evidence="6">Cytoplasm</location>
    </subcellularLocation>
</comment>
<evidence type="ECO:0000256" key="5">
    <source>
        <dbReference type="ARBA" id="ARBA00048539"/>
    </source>
</evidence>
<dbReference type="GO" id="GO:0032267">
    <property type="term" value="F:tRNA(Ile)-lysidine synthase activity"/>
    <property type="evidence" value="ECO:0007669"/>
    <property type="project" value="UniProtKB-EC"/>
</dbReference>
<comment type="function">
    <text evidence="6">Ligates lysine onto the cytidine present at position 34 of the AUA codon-specific tRNA(Ile) that contains the anticodon CAU, in an ATP-dependent manner. Cytidine is converted to lysidine, thus changing the amino acid specificity of the tRNA from methionine to isoleucine.</text>
</comment>
<dbReference type="SUPFAM" id="SSF52402">
    <property type="entry name" value="Adenine nucleotide alpha hydrolases-like"/>
    <property type="match status" value="1"/>
</dbReference>
<dbReference type="InterPro" id="IPR012795">
    <property type="entry name" value="tRNA_Ile_lys_synt_N"/>
</dbReference>
<dbReference type="Pfam" id="PF01171">
    <property type="entry name" value="ATP_bind_3"/>
    <property type="match status" value="1"/>
</dbReference>
<evidence type="ECO:0000313" key="8">
    <source>
        <dbReference type="EMBL" id="MBP2291899.1"/>
    </source>
</evidence>
<keyword evidence="4 6" id="KW-0067">ATP-binding</keyword>
<dbReference type="InterPro" id="IPR012094">
    <property type="entry name" value="tRNA_Ile_lys_synt"/>
</dbReference>
<dbReference type="EC" id="6.3.4.19" evidence="6"/>
<dbReference type="RefSeq" id="WP_246500510.1">
    <property type="nucleotide sequence ID" value="NZ_JAGINP010000005.1"/>
</dbReference>
<feature type="domain" description="tRNA(Ile)-lysidine/2-thiocytidine synthase N-terminal" evidence="7">
    <location>
        <begin position="31"/>
        <end position="209"/>
    </location>
</feature>